<reference evidence="5 6" key="1">
    <citation type="journal article" date="2017" name="Curr. Biol.">
        <title>The Evolution of Venom by Co-option of Single-Copy Genes.</title>
        <authorList>
            <person name="Martinson E.O."/>
            <person name="Mrinalini"/>
            <person name="Kelkar Y.D."/>
            <person name="Chang C.H."/>
            <person name="Werren J.H."/>
        </authorList>
    </citation>
    <scope>NUCLEOTIDE SEQUENCE [LARGE SCALE GENOMIC DNA]</scope>
    <source>
        <strain evidence="5 6">Alberta</strain>
        <tissue evidence="5">Whole body</tissue>
    </source>
</reference>
<dbReference type="STRING" id="543379.A0A232EQ10"/>
<comment type="subcellular location">
    <subcellularLocation>
        <location evidence="1">Secreted</location>
    </subcellularLocation>
</comment>
<dbReference type="EMBL" id="NNAY01002851">
    <property type="protein sequence ID" value="OXU20443.1"/>
    <property type="molecule type" value="Genomic_DNA"/>
</dbReference>
<keyword evidence="6" id="KW-1185">Reference proteome</keyword>
<dbReference type="Gene3D" id="4.10.40.10">
    <property type="match status" value="1"/>
</dbReference>
<keyword evidence="3" id="KW-1015">Disulfide bond</keyword>
<dbReference type="InterPro" id="IPR004169">
    <property type="entry name" value="Spidertoxin"/>
</dbReference>
<evidence type="ECO:0000313" key="5">
    <source>
        <dbReference type="EMBL" id="OXU20443.1"/>
    </source>
</evidence>
<keyword evidence="2" id="KW-0964">Secreted</keyword>
<gene>
    <name evidence="5" type="ORF">TSAR_003857</name>
</gene>
<evidence type="ECO:0000256" key="1">
    <source>
        <dbReference type="ARBA" id="ARBA00004613"/>
    </source>
</evidence>
<dbReference type="CDD" id="cd12960">
    <property type="entry name" value="Spider_toxin"/>
    <property type="match status" value="1"/>
</dbReference>
<evidence type="ECO:0000256" key="2">
    <source>
        <dbReference type="ARBA" id="ARBA00022525"/>
    </source>
</evidence>
<keyword evidence="4" id="KW-0732">Signal</keyword>
<evidence type="ECO:0008006" key="7">
    <source>
        <dbReference type="Google" id="ProtNLM"/>
    </source>
</evidence>
<dbReference type="OrthoDB" id="6100049at2759"/>
<dbReference type="AlphaFoldDB" id="A0A232EQ10"/>
<feature type="signal peptide" evidence="4">
    <location>
        <begin position="1"/>
        <end position="22"/>
    </location>
</feature>
<protein>
    <recommendedName>
        <fullName evidence="7">U8-agatoxin-Ao1a</fullName>
    </recommendedName>
</protein>
<name>A0A232EQ10_9HYME</name>
<proteinExistence type="predicted"/>
<dbReference type="GO" id="GO:0008200">
    <property type="term" value="F:ion channel inhibitor activity"/>
    <property type="evidence" value="ECO:0007669"/>
    <property type="project" value="InterPro"/>
</dbReference>
<dbReference type="GO" id="GO:0005576">
    <property type="term" value="C:extracellular region"/>
    <property type="evidence" value="ECO:0007669"/>
    <property type="project" value="UniProtKB-SubCell"/>
</dbReference>
<organism evidence="5 6">
    <name type="scientific">Trichomalopsis sarcophagae</name>
    <dbReference type="NCBI Taxonomy" id="543379"/>
    <lineage>
        <taxon>Eukaryota</taxon>
        <taxon>Metazoa</taxon>
        <taxon>Ecdysozoa</taxon>
        <taxon>Arthropoda</taxon>
        <taxon>Hexapoda</taxon>
        <taxon>Insecta</taxon>
        <taxon>Pterygota</taxon>
        <taxon>Neoptera</taxon>
        <taxon>Endopterygota</taxon>
        <taxon>Hymenoptera</taxon>
        <taxon>Apocrita</taxon>
        <taxon>Proctotrupomorpha</taxon>
        <taxon>Chalcidoidea</taxon>
        <taxon>Pteromalidae</taxon>
        <taxon>Pteromalinae</taxon>
        <taxon>Trichomalopsis</taxon>
    </lineage>
</organism>
<feature type="chain" id="PRO_5012963529" description="U8-agatoxin-Ao1a" evidence="4">
    <location>
        <begin position="23"/>
        <end position="107"/>
    </location>
</feature>
<comment type="caution">
    <text evidence="5">The sequence shown here is derived from an EMBL/GenBank/DDBJ whole genome shotgun (WGS) entry which is preliminary data.</text>
</comment>
<dbReference type="Proteomes" id="UP000215335">
    <property type="component" value="Unassembled WGS sequence"/>
</dbReference>
<accession>A0A232EQ10</accession>
<evidence type="ECO:0000256" key="4">
    <source>
        <dbReference type="SAM" id="SignalP"/>
    </source>
</evidence>
<evidence type="ECO:0000256" key="3">
    <source>
        <dbReference type="ARBA" id="ARBA00023157"/>
    </source>
</evidence>
<dbReference type="SUPFAM" id="SSF57059">
    <property type="entry name" value="omega toxin-like"/>
    <property type="match status" value="1"/>
</dbReference>
<evidence type="ECO:0000313" key="6">
    <source>
        <dbReference type="Proteomes" id="UP000215335"/>
    </source>
</evidence>
<sequence length="107" mass="12003">MKIGLIGLVCIGVFVLAESVSAGPYFDDEEDALASDADYSDNALENLMHAVQQKRASWISMYRRACVRRNGNCDHRPNDCCFSSSCRCNLWGSNCRCQRVGLFQKWG</sequence>